<evidence type="ECO:0000313" key="7">
    <source>
        <dbReference type="Proteomes" id="UP000714380"/>
    </source>
</evidence>
<dbReference type="Gene3D" id="1.10.287.130">
    <property type="match status" value="1"/>
</dbReference>
<evidence type="ECO:0000259" key="5">
    <source>
        <dbReference type="PROSITE" id="PS50109"/>
    </source>
</evidence>
<comment type="catalytic activity">
    <reaction evidence="1">
        <text>ATP + protein L-histidine = ADP + protein N-phospho-L-histidine.</text>
        <dbReference type="EC" id="2.7.13.3"/>
    </reaction>
</comment>
<dbReference type="SUPFAM" id="SSF55874">
    <property type="entry name" value="ATPase domain of HSP90 chaperone/DNA topoisomerase II/histidine kinase"/>
    <property type="match status" value="1"/>
</dbReference>
<dbReference type="SUPFAM" id="SSF47384">
    <property type="entry name" value="Homodimeric domain of signal transducing histidine kinase"/>
    <property type="match status" value="1"/>
</dbReference>
<dbReference type="RefSeq" id="WP_225671966.1">
    <property type="nucleotide sequence ID" value="NZ_JAEDAH010000016.1"/>
</dbReference>
<keyword evidence="4" id="KW-1133">Transmembrane helix</keyword>
<evidence type="ECO:0000256" key="2">
    <source>
        <dbReference type="ARBA" id="ARBA00012438"/>
    </source>
</evidence>
<gene>
    <name evidence="6" type="ORF">I9W95_03685</name>
</gene>
<dbReference type="InterPro" id="IPR004358">
    <property type="entry name" value="Sig_transdc_His_kin-like_C"/>
</dbReference>
<organism evidence="6 7">
    <name type="scientific">Thalassolituus marinus</name>
    <dbReference type="NCBI Taxonomy" id="671053"/>
    <lineage>
        <taxon>Bacteria</taxon>
        <taxon>Pseudomonadati</taxon>
        <taxon>Pseudomonadota</taxon>
        <taxon>Gammaproteobacteria</taxon>
        <taxon>Oceanospirillales</taxon>
        <taxon>Oceanospirillaceae</taxon>
        <taxon>Thalassolituus</taxon>
    </lineage>
</organism>
<dbReference type="EC" id="2.7.13.3" evidence="2"/>
<dbReference type="EMBL" id="JAEDAH010000016">
    <property type="protein sequence ID" value="MCA6062703.1"/>
    <property type="molecule type" value="Genomic_DNA"/>
</dbReference>
<accession>A0ABS7ZNB3</accession>
<comment type="caution">
    <text evidence="6">The sequence shown here is derived from an EMBL/GenBank/DDBJ whole genome shotgun (WGS) entry which is preliminary data.</text>
</comment>
<dbReference type="PANTHER" id="PTHR43065:SF50">
    <property type="entry name" value="HISTIDINE KINASE"/>
    <property type="match status" value="1"/>
</dbReference>
<evidence type="ECO:0000256" key="1">
    <source>
        <dbReference type="ARBA" id="ARBA00000085"/>
    </source>
</evidence>
<sequence length="556" mass="62248">MRRYLAVILLLVIATAAVVYDGVFRYENSRVLAISNHLLERVYSRTMREYYALLADARTSIERDGGTHMLLTLQQRSPLSNFLEAGPSLDELRQPGDWQVSVSLEELSSSVAVPLDTHDKAGLLLDLYSRYSNQRLALRIDMQNWIHQTTEDLGLGLLPFTVTWRGNALPQLDDGDMQSMTLFNDFLIPEFSLYLSHNEILELFNQYTLAILVAAMVSIPEAILLLWLWRQYFRGRNLQKVLERTSLDLQRQKQQNQARSRMLKKASEQVKGLNDDLEKARIRMELSERLAALGEISAGIAHEINNPVAYSLSNLSTLKEDLSVLTEFIQQVDKATDLLDKDSEAYQALLKAYQSLDVPDALGSAPERIHDASEGIERVARIIQDMRKLSRGANDGMRACDLNRELESVFNIARSRLKGNIQLITELQALPPVHCNPSQIGQVVLNMLVNSIQAIGSDKGGEITLRQVVHDQQLEMSICDNGPGMDEETASKVFEPFFTTKDEGQGTGMGLALCYQLIEAHQGRIELATEKGKGTCFTVWLPLGTSDVSAGDSHAE</sequence>
<keyword evidence="3" id="KW-0175">Coiled coil</keyword>
<evidence type="ECO:0000256" key="4">
    <source>
        <dbReference type="SAM" id="Phobius"/>
    </source>
</evidence>
<feature type="coiled-coil region" evidence="3">
    <location>
        <begin position="249"/>
        <end position="290"/>
    </location>
</feature>
<keyword evidence="4" id="KW-0472">Membrane</keyword>
<dbReference type="PROSITE" id="PS50109">
    <property type="entry name" value="HIS_KIN"/>
    <property type="match status" value="1"/>
</dbReference>
<keyword evidence="4" id="KW-0812">Transmembrane</keyword>
<proteinExistence type="predicted"/>
<dbReference type="Gene3D" id="3.30.565.10">
    <property type="entry name" value="Histidine kinase-like ATPase, C-terminal domain"/>
    <property type="match status" value="1"/>
</dbReference>
<feature type="transmembrane region" description="Helical" evidence="4">
    <location>
        <begin position="207"/>
        <end position="229"/>
    </location>
</feature>
<dbReference type="InterPro" id="IPR036097">
    <property type="entry name" value="HisK_dim/P_sf"/>
</dbReference>
<dbReference type="SMART" id="SM00387">
    <property type="entry name" value="HATPase_c"/>
    <property type="match status" value="1"/>
</dbReference>
<dbReference type="InterPro" id="IPR036890">
    <property type="entry name" value="HATPase_C_sf"/>
</dbReference>
<keyword evidence="7" id="KW-1185">Reference proteome</keyword>
<dbReference type="PANTHER" id="PTHR43065">
    <property type="entry name" value="SENSOR HISTIDINE KINASE"/>
    <property type="match status" value="1"/>
</dbReference>
<feature type="domain" description="Histidine kinase" evidence="5">
    <location>
        <begin position="299"/>
        <end position="545"/>
    </location>
</feature>
<dbReference type="PRINTS" id="PR00344">
    <property type="entry name" value="BCTRLSENSOR"/>
</dbReference>
<dbReference type="InterPro" id="IPR003594">
    <property type="entry name" value="HATPase_dom"/>
</dbReference>
<name>A0ABS7ZNB3_9GAMM</name>
<reference evidence="6 7" key="1">
    <citation type="submission" date="2020-12" db="EMBL/GenBank/DDBJ databases">
        <title>Novel Thalassolituus-related marine hydrocarbonoclastic bacteria mediated algae-derived hydrocarbons mineralization in twilight zone of the northern South China Sea.</title>
        <authorList>
            <person name="Dong C."/>
        </authorList>
    </citation>
    <scope>NUCLEOTIDE SEQUENCE [LARGE SCALE GENOMIC DNA]</scope>
    <source>
        <strain evidence="6 7">IMCC1826</strain>
    </source>
</reference>
<dbReference type="Proteomes" id="UP000714380">
    <property type="component" value="Unassembled WGS sequence"/>
</dbReference>
<evidence type="ECO:0000313" key="6">
    <source>
        <dbReference type="EMBL" id="MCA6062703.1"/>
    </source>
</evidence>
<protein>
    <recommendedName>
        <fullName evidence="2">histidine kinase</fullName>
        <ecNumber evidence="2">2.7.13.3</ecNumber>
    </recommendedName>
</protein>
<dbReference type="Pfam" id="PF02518">
    <property type="entry name" value="HATPase_c"/>
    <property type="match status" value="1"/>
</dbReference>
<dbReference type="InterPro" id="IPR005467">
    <property type="entry name" value="His_kinase_dom"/>
</dbReference>
<evidence type="ECO:0000256" key="3">
    <source>
        <dbReference type="SAM" id="Coils"/>
    </source>
</evidence>